<accession>A0ABD4T399</accession>
<evidence type="ECO:0008006" key="4">
    <source>
        <dbReference type="Google" id="ProtNLM"/>
    </source>
</evidence>
<proteinExistence type="predicted"/>
<evidence type="ECO:0000313" key="3">
    <source>
        <dbReference type="Proteomes" id="UP000031561"/>
    </source>
</evidence>
<comment type="caution">
    <text evidence="2">The sequence shown here is derived from an EMBL/GenBank/DDBJ whole genome shotgun (WGS) entry which is preliminary data.</text>
</comment>
<keyword evidence="3" id="KW-1185">Reference proteome</keyword>
<name>A0ABD4T399_9CYAN</name>
<reference evidence="2 3" key="1">
    <citation type="journal article" date="2015" name="Genome Announc.">
        <title>Draft Genome Sequence of Filamentous Marine Cyanobacterium Lyngbya confervoides Strain BDU141951.</title>
        <authorList>
            <person name="Chandrababunaidu M.M."/>
            <person name="Sen D."/>
            <person name="Tripathy S."/>
        </authorList>
    </citation>
    <scope>NUCLEOTIDE SEQUENCE [LARGE SCALE GENOMIC DNA]</scope>
    <source>
        <strain evidence="2 3">BDU141951</strain>
    </source>
</reference>
<feature type="signal peptide" evidence="1">
    <location>
        <begin position="1"/>
        <end position="20"/>
    </location>
</feature>
<organism evidence="2 3">
    <name type="scientific">Lyngbya confervoides BDU141951</name>
    <dbReference type="NCBI Taxonomy" id="1574623"/>
    <lineage>
        <taxon>Bacteria</taxon>
        <taxon>Bacillati</taxon>
        <taxon>Cyanobacteriota</taxon>
        <taxon>Cyanophyceae</taxon>
        <taxon>Oscillatoriophycideae</taxon>
        <taxon>Oscillatoriales</taxon>
        <taxon>Microcoleaceae</taxon>
        <taxon>Lyngbya</taxon>
    </lineage>
</organism>
<evidence type="ECO:0000313" key="2">
    <source>
        <dbReference type="EMBL" id="MCM1983148.1"/>
    </source>
</evidence>
<protein>
    <recommendedName>
        <fullName evidence="4">VWFA domain-containing protein</fullName>
    </recommendedName>
</protein>
<keyword evidence="1" id="KW-0732">Signal</keyword>
<dbReference type="Proteomes" id="UP000031561">
    <property type="component" value="Unassembled WGS sequence"/>
</dbReference>
<dbReference type="EMBL" id="JTHE03000057">
    <property type="protein sequence ID" value="MCM1983148.1"/>
    <property type="molecule type" value="Genomic_DNA"/>
</dbReference>
<evidence type="ECO:0000256" key="1">
    <source>
        <dbReference type="SAM" id="SignalP"/>
    </source>
</evidence>
<dbReference type="RefSeq" id="WP_044147057.1">
    <property type="nucleotide sequence ID" value="NZ_JTHE03000057.1"/>
</dbReference>
<feature type="chain" id="PRO_5044888634" description="VWFA domain-containing protein" evidence="1">
    <location>
        <begin position="21"/>
        <end position="229"/>
    </location>
</feature>
<dbReference type="AlphaFoldDB" id="A0ABD4T399"/>
<keyword evidence="2" id="KW-0614">Plasmid</keyword>
<gene>
    <name evidence="2" type="ORF">QQ91_0009970</name>
</gene>
<sequence>MKAPFLIGTGVSFIAALLLAGSLSNSPQTSESTCNLPELQCSEPGRQKVFVQFVLQPSTPESALVTEDSLYLLSKRVRPKHFVEISRLSSTDNVEVLYSATATKQAMQAMHWEVDSNPDTVELDPTPSPEDALVNGIQRLRDRIKALPSGQEMHFYLVTEGTANPEIVSQLKAVTSSFAGEELSQVHIYVIGLSEQNRLALSNAFTPVAGNVYFAGQDPSEWMPLVRNF</sequence>
<geneLocation type="plasmid" evidence="2">
    <name>unnamed17</name>
</geneLocation>